<dbReference type="STRING" id="41427.A0A240PJY0"/>
<accession>A0A240PJY0</accession>
<dbReference type="VEuPathDB" id="VectorBase:AATE021845"/>
<feature type="region of interest" description="Disordered" evidence="1">
    <location>
        <begin position="1"/>
        <end position="105"/>
    </location>
</feature>
<sequence length="247" mass="27931">MGSEYFAGRTTPETWVGTGGDRMWKMKRRGGKNASISYEDDKDRMNTQQSDESDTDTEALPDEDGYTEDRYSESEFHAELEEENEGRAQELAKQEAAVDRGCEETHIEVSHHPPSVFEEDSHLLHIDFVTDELNQLGMGRPANRRVGSLSKKLPGQQHNISFSRERVREIERTNHILLRKILSTRPTLQTQAGVLRQTKSTGSANSSRVTSAALNRNKGQKKSANENGADKKHWFSKFFKGNQCSSK</sequence>
<reference evidence="2" key="1">
    <citation type="submission" date="2022-08" db="UniProtKB">
        <authorList>
            <consortium name="EnsemblMetazoa"/>
        </authorList>
    </citation>
    <scope>IDENTIFICATION</scope>
    <source>
        <strain evidence="2">EBRO</strain>
    </source>
</reference>
<dbReference type="EnsemblMetazoa" id="AATE021845-RA">
    <property type="protein sequence ID" value="AATE021845-PA.1"/>
    <property type="gene ID" value="AATE021845"/>
</dbReference>
<dbReference type="AlphaFoldDB" id="A0A240PJY0"/>
<protein>
    <submittedName>
        <fullName evidence="2">Uncharacterized protein</fullName>
    </submittedName>
</protein>
<feature type="compositionally biased region" description="Basic and acidic residues" evidence="1">
    <location>
        <begin position="67"/>
        <end position="105"/>
    </location>
</feature>
<feature type="compositionally biased region" description="Acidic residues" evidence="1">
    <location>
        <begin position="51"/>
        <end position="66"/>
    </location>
</feature>
<organism evidence="2">
    <name type="scientific">Anopheles atroparvus</name>
    <name type="common">European mosquito</name>
    <dbReference type="NCBI Taxonomy" id="41427"/>
    <lineage>
        <taxon>Eukaryota</taxon>
        <taxon>Metazoa</taxon>
        <taxon>Ecdysozoa</taxon>
        <taxon>Arthropoda</taxon>
        <taxon>Hexapoda</taxon>
        <taxon>Insecta</taxon>
        <taxon>Pterygota</taxon>
        <taxon>Neoptera</taxon>
        <taxon>Endopterygota</taxon>
        <taxon>Diptera</taxon>
        <taxon>Nematocera</taxon>
        <taxon>Culicoidea</taxon>
        <taxon>Culicidae</taxon>
        <taxon>Anophelinae</taxon>
        <taxon>Anopheles</taxon>
    </lineage>
</organism>
<name>A0A240PJY0_ANOAO</name>
<evidence type="ECO:0000256" key="1">
    <source>
        <dbReference type="SAM" id="MobiDB-lite"/>
    </source>
</evidence>
<proteinExistence type="predicted"/>
<evidence type="ECO:0000313" key="2">
    <source>
        <dbReference type="EnsemblMetazoa" id="AATE021845-PA.1"/>
    </source>
</evidence>
<feature type="region of interest" description="Disordered" evidence="1">
    <location>
        <begin position="196"/>
        <end position="235"/>
    </location>
</feature>
<feature type="compositionally biased region" description="Polar residues" evidence="1">
    <location>
        <begin position="196"/>
        <end position="214"/>
    </location>
</feature>